<dbReference type="EMBL" id="BGZK01000856">
    <property type="protein sequence ID" value="GBP63013.1"/>
    <property type="molecule type" value="Genomic_DNA"/>
</dbReference>
<organism evidence="2 3">
    <name type="scientific">Eumeta variegata</name>
    <name type="common">Bagworm moth</name>
    <name type="synonym">Eumeta japonica</name>
    <dbReference type="NCBI Taxonomy" id="151549"/>
    <lineage>
        <taxon>Eukaryota</taxon>
        <taxon>Metazoa</taxon>
        <taxon>Ecdysozoa</taxon>
        <taxon>Arthropoda</taxon>
        <taxon>Hexapoda</taxon>
        <taxon>Insecta</taxon>
        <taxon>Pterygota</taxon>
        <taxon>Neoptera</taxon>
        <taxon>Endopterygota</taxon>
        <taxon>Lepidoptera</taxon>
        <taxon>Glossata</taxon>
        <taxon>Ditrysia</taxon>
        <taxon>Tineoidea</taxon>
        <taxon>Psychidae</taxon>
        <taxon>Oiketicinae</taxon>
        <taxon>Eumeta</taxon>
    </lineage>
</organism>
<comment type="caution">
    <text evidence="2">The sequence shown here is derived from an EMBL/GenBank/DDBJ whole genome shotgun (WGS) entry which is preliminary data.</text>
</comment>
<protein>
    <submittedName>
        <fullName evidence="2">Uncharacterized protein</fullName>
    </submittedName>
</protein>
<name>A0A4C1XIL5_EUMVA</name>
<accession>A0A4C1XIL5</accession>
<evidence type="ECO:0000313" key="2">
    <source>
        <dbReference type="EMBL" id="GBP63013.1"/>
    </source>
</evidence>
<proteinExistence type="predicted"/>
<feature type="region of interest" description="Disordered" evidence="1">
    <location>
        <begin position="109"/>
        <end position="128"/>
    </location>
</feature>
<evidence type="ECO:0000256" key="1">
    <source>
        <dbReference type="SAM" id="MobiDB-lite"/>
    </source>
</evidence>
<dbReference type="AlphaFoldDB" id="A0A4C1XIL5"/>
<dbReference type="Proteomes" id="UP000299102">
    <property type="component" value="Unassembled WGS sequence"/>
</dbReference>
<sequence>MLGHNLSQCLSFGYLEPIMLIRRGLVTVSEAIGDNTVTAFSTHGSTHSHRPVRTAGKNKSEARPEIEIRNNIRIVVNSVVDRYKILKNSFYVRAGGAVSESYLGGQQAKWGGGSTSQVGREASHPQLV</sequence>
<keyword evidence="3" id="KW-1185">Reference proteome</keyword>
<feature type="region of interest" description="Disordered" evidence="1">
    <location>
        <begin position="40"/>
        <end position="61"/>
    </location>
</feature>
<reference evidence="2 3" key="1">
    <citation type="journal article" date="2019" name="Commun. Biol.">
        <title>The bagworm genome reveals a unique fibroin gene that provides high tensile strength.</title>
        <authorList>
            <person name="Kono N."/>
            <person name="Nakamura H."/>
            <person name="Ohtoshi R."/>
            <person name="Tomita M."/>
            <person name="Numata K."/>
            <person name="Arakawa K."/>
        </authorList>
    </citation>
    <scope>NUCLEOTIDE SEQUENCE [LARGE SCALE GENOMIC DNA]</scope>
</reference>
<evidence type="ECO:0000313" key="3">
    <source>
        <dbReference type="Proteomes" id="UP000299102"/>
    </source>
</evidence>
<gene>
    <name evidence="2" type="ORF">EVAR_43761_1</name>
</gene>